<evidence type="ECO:0000313" key="2">
    <source>
        <dbReference type="EMBL" id="CUE71825.1"/>
    </source>
</evidence>
<feature type="non-terminal residue" evidence="2">
    <location>
        <position position="231"/>
    </location>
</feature>
<gene>
    <name evidence="2" type="ORF">BSAL_53690</name>
</gene>
<evidence type="ECO:0000313" key="3">
    <source>
        <dbReference type="Proteomes" id="UP000051952"/>
    </source>
</evidence>
<keyword evidence="3" id="KW-1185">Reference proteome</keyword>
<organism evidence="2 3">
    <name type="scientific">Bodo saltans</name>
    <name type="common">Flagellated protozoan</name>
    <dbReference type="NCBI Taxonomy" id="75058"/>
    <lineage>
        <taxon>Eukaryota</taxon>
        <taxon>Discoba</taxon>
        <taxon>Euglenozoa</taxon>
        <taxon>Kinetoplastea</taxon>
        <taxon>Metakinetoplastina</taxon>
        <taxon>Eubodonida</taxon>
        <taxon>Bodonidae</taxon>
        <taxon>Bodo</taxon>
    </lineage>
</organism>
<protein>
    <recommendedName>
        <fullName evidence="4">WD40 repeat-containing protein</fullName>
    </recommendedName>
</protein>
<feature type="compositionally biased region" description="Polar residues" evidence="1">
    <location>
        <begin position="192"/>
        <end position="216"/>
    </location>
</feature>
<reference evidence="3" key="1">
    <citation type="submission" date="2015-09" db="EMBL/GenBank/DDBJ databases">
        <authorList>
            <consortium name="Pathogen Informatics"/>
        </authorList>
    </citation>
    <scope>NUCLEOTIDE SEQUENCE [LARGE SCALE GENOMIC DNA]</scope>
    <source>
        <strain evidence="3">Lake Konstanz</strain>
    </source>
</reference>
<sequence length="231" mass="24544">MQANISNQKNLPFQVLQLPVKLPREITALTMFHGLSTFAAVDDEGTMGLFSLKHHPRPFTCVGVWSHVSETSAGGCPSVNAMAFHHSKWLLYCGDELGVVTVYNVRDAFLQSQQTHQQQQAAAAAMLMSTSDNATFILDGSMLLGGDMMSPKSSTRAAAAARRAAASGKSPRTFAKSPRLGAKSPRMAGTPRTPNAQAGSPTFVTPGNLMSPTSSRKVFGQSRGGPQFSSS</sequence>
<dbReference type="VEuPathDB" id="TriTrypDB:BSAL_53690"/>
<proteinExistence type="predicted"/>
<name>A0A0S4ISC7_BODSA</name>
<dbReference type="SUPFAM" id="SSF50978">
    <property type="entry name" value="WD40 repeat-like"/>
    <property type="match status" value="1"/>
</dbReference>
<evidence type="ECO:0000256" key="1">
    <source>
        <dbReference type="SAM" id="MobiDB-lite"/>
    </source>
</evidence>
<feature type="region of interest" description="Disordered" evidence="1">
    <location>
        <begin position="149"/>
        <end position="231"/>
    </location>
</feature>
<dbReference type="InterPro" id="IPR036322">
    <property type="entry name" value="WD40_repeat_dom_sf"/>
</dbReference>
<evidence type="ECO:0008006" key="4">
    <source>
        <dbReference type="Google" id="ProtNLM"/>
    </source>
</evidence>
<dbReference type="AlphaFoldDB" id="A0A0S4ISC7"/>
<accession>A0A0S4ISC7</accession>
<dbReference type="EMBL" id="CYKH01000113">
    <property type="protein sequence ID" value="CUE71825.1"/>
    <property type="molecule type" value="Genomic_DNA"/>
</dbReference>
<feature type="compositionally biased region" description="Low complexity" evidence="1">
    <location>
        <begin position="156"/>
        <end position="166"/>
    </location>
</feature>
<dbReference type="Proteomes" id="UP000051952">
    <property type="component" value="Unassembled WGS sequence"/>
</dbReference>